<reference evidence="2 3" key="1">
    <citation type="submission" date="2016-11" db="EMBL/GenBank/DDBJ databases">
        <authorList>
            <person name="Jaros S."/>
            <person name="Januszkiewicz K."/>
            <person name="Wedrychowicz H."/>
        </authorList>
    </citation>
    <scope>NUCLEOTIDE SEQUENCE [LARGE SCALE GENOMIC DNA]</scope>
    <source>
        <strain evidence="2 3">DSM 22153</strain>
    </source>
</reference>
<dbReference type="OrthoDB" id="7852579at2"/>
<name>A0A1M7D8I5_9HYPH</name>
<dbReference type="STRING" id="735517.SAMN05444272_1403"/>
<dbReference type="Proteomes" id="UP000186002">
    <property type="component" value="Unassembled WGS sequence"/>
</dbReference>
<evidence type="ECO:0000313" key="3">
    <source>
        <dbReference type="Proteomes" id="UP000186002"/>
    </source>
</evidence>
<gene>
    <name evidence="2" type="ORF">SAMN05444272_1403</name>
</gene>
<sequence length="228" mass="24685">MAAHAETGAVVSKGAFAKILNVSPGRVSQYIAEGKLTGAALEGEGRLAKINVAIAREQLRRHLDIGQMLGNGIDTRLSKPASSGRSSKPKSGASAQPSESTPSLGGLNLEPVEDQLKRERLFQEQIRSRKAAEDEQARKGRFTDTEEVRAANMRIAGEMIQTFEGALPTMAAAVASKFEVPVRDVLHLLRSEFTNMRAKAAEQLREKAFELPETVQTEIGTDDMDDLA</sequence>
<proteinExistence type="predicted"/>
<keyword evidence="3" id="KW-1185">Reference proteome</keyword>
<feature type="region of interest" description="Disordered" evidence="1">
    <location>
        <begin position="126"/>
        <end position="145"/>
    </location>
</feature>
<protein>
    <submittedName>
        <fullName evidence="2">Uncharacterized protein</fullName>
    </submittedName>
</protein>
<dbReference type="AlphaFoldDB" id="A0A1M7D8I5"/>
<accession>A0A1M7D8I5</accession>
<dbReference type="RefSeq" id="WP_073010507.1">
    <property type="nucleotide sequence ID" value="NZ_FRBW01000001.1"/>
</dbReference>
<feature type="region of interest" description="Disordered" evidence="1">
    <location>
        <begin position="71"/>
        <end position="110"/>
    </location>
</feature>
<feature type="compositionally biased region" description="Polar residues" evidence="1">
    <location>
        <begin position="93"/>
        <end position="103"/>
    </location>
</feature>
<organism evidence="2 3">
    <name type="scientific">Roseibium suaedae</name>
    <dbReference type="NCBI Taxonomy" id="735517"/>
    <lineage>
        <taxon>Bacteria</taxon>
        <taxon>Pseudomonadati</taxon>
        <taxon>Pseudomonadota</taxon>
        <taxon>Alphaproteobacteria</taxon>
        <taxon>Hyphomicrobiales</taxon>
        <taxon>Stappiaceae</taxon>
        <taxon>Roseibium</taxon>
    </lineage>
</organism>
<evidence type="ECO:0000313" key="2">
    <source>
        <dbReference type="EMBL" id="SHL75727.1"/>
    </source>
</evidence>
<dbReference type="EMBL" id="FRBW01000001">
    <property type="protein sequence ID" value="SHL75727.1"/>
    <property type="molecule type" value="Genomic_DNA"/>
</dbReference>
<evidence type="ECO:0000256" key="1">
    <source>
        <dbReference type="SAM" id="MobiDB-lite"/>
    </source>
</evidence>